<keyword evidence="3" id="KW-1185">Reference proteome</keyword>
<dbReference type="Proteomes" id="UP000886595">
    <property type="component" value="Unassembled WGS sequence"/>
</dbReference>
<feature type="compositionally biased region" description="Basic and acidic residues" evidence="1">
    <location>
        <begin position="15"/>
        <end position="25"/>
    </location>
</feature>
<organism evidence="2 3">
    <name type="scientific">Brassica carinata</name>
    <name type="common">Ethiopian mustard</name>
    <name type="synonym">Abyssinian cabbage</name>
    <dbReference type="NCBI Taxonomy" id="52824"/>
    <lineage>
        <taxon>Eukaryota</taxon>
        <taxon>Viridiplantae</taxon>
        <taxon>Streptophyta</taxon>
        <taxon>Embryophyta</taxon>
        <taxon>Tracheophyta</taxon>
        <taxon>Spermatophyta</taxon>
        <taxon>Magnoliopsida</taxon>
        <taxon>eudicotyledons</taxon>
        <taxon>Gunneridae</taxon>
        <taxon>Pentapetalae</taxon>
        <taxon>rosids</taxon>
        <taxon>malvids</taxon>
        <taxon>Brassicales</taxon>
        <taxon>Brassicaceae</taxon>
        <taxon>Brassiceae</taxon>
        <taxon>Brassica</taxon>
    </lineage>
</organism>
<evidence type="ECO:0000313" key="2">
    <source>
        <dbReference type="EMBL" id="KAG2308312.1"/>
    </source>
</evidence>
<dbReference type="EMBL" id="JAAMPC010000006">
    <property type="protein sequence ID" value="KAG2308312.1"/>
    <property type="molecule type" value="Genomic_DNA"/>
</dbReference>
<reference evidence="2 3" key="1">
    <citation type="submission" date="2020-02" db="EMBL/GenBank/DDBJ databases">
        <authorList>
            <person name="Ma Q."/>
            <person name="Huang Y."/>
            <person name="Song X."/>
            <person name="Pei D."/>
        </authorList>
    </citation>
    <scope>NUCLEOTIDE SEQUENCE [LARGE SCALE GENOMIC DNA]</scope>
    <source>
        <strain evidence="2">Sxm20200214</strain>
        <tissue evidence="2">Leaf</tissue>
    </source>
</reference>
<gene>
    <name evidence="2" type="ORF">Bca52824_028060</name>
</gene>
<feature type="region of interest" description="Disordered" evidence="1">
    <location>
        <begin position="1"/>
        <end position="66"/>
    </location>
</feature>
<feature type="compositionally biased region" description="Polar residues" evidence="1">
    <location>
        <begin position="29"/>
        <end position="41"/>
    </location>
</feature>
<evidence type="ECO:0000313" key="3">
    <source>
        <dbReference type="Proteomes" id="UP000886595"/>
    </source>
</evidence>
<name>A0A8X7VBK7_BRACI</name>
<protein>
    <submittedName>
        <fullName evidence="2">Uncharacterized protein</fullName>
    </submittedName>
</protein>
<dbReference type="AlphaFoldDB" id="A0A8X7VBK7"/>
<proteinExistence type="predicted"/>
<evidence type="ECO:0000256" key="1">
    <source>
        <dbReference type="SAM" id="MobiDB-lite"/>
    </source>
</evidence>
<accession>A0A8X7VBK7</accession>
<comment type="caution">
    <text evidence="2">The sequence shown here is derived from an EMBL/GenBank/DDBJ whole genome shotgun (WGS) entry which is preliminary data.</text>
</comment>
<sequence length="66" mass="7512">MQPSPAARHNRAKPRLSDPDLDSRKLLRTVSSTSTQPLSLRSRNHKDATIEAKTIPKQMKSYQKLK</sequence>